<evidence type="ECO:0000256" key="6">
    <source>
        <dbReference type="ARBA" id="ARBA00012963"/>
    </source>
</evidence>
<dbReference type="InterPro" id="IPR029056">
    <property type="entry name" value="Ribokinase-like"/>
</dbReference>
<evidence type="ECO:0000313" key="17">
    <source>
        <dbReference type="Proteomes" id="UP000254912"/>
    </source>
</evidence>
<comment type="caution">
    <text evidence="16">The sequence shown here is derived from an EMBL/GenBank/DDBJ whole genome shotgun (WGS) entry which is preliminary data.</text>
</comment>
<comment type="pathway">
    <text evidence="13">Cofactor biosynthesis; thiamine diphosphate biosynthesis; 4-amino-2-methyl-5-diphosphomethylpyrimidine from 5-amino-1-(5-phospho-D-ribosyl)imidazole: step 2/3.</text>
</comment>
<gene>
    <name evidence="16" type="ORF">DFP99_1503</name>
</gene>
<dbReference type="EC" id="2.7.1.49" evidence="5"/>
<evidence type="ECO:0000313" key="16">
    <source>
        <dbReference type="EMBL" id="RDL01596.1"/>
    </source>
</evidence>
<keyword evidence="11" id="KW-0067">ATP-binding</keyword>
<evidence type="ECO:0000256" key="2">
    <source>
        <dbReference type="ARBA" id="ARBA00000565"/>
    </source>
</evidence>
<dbReference type="Pfam" id="PF08543">
    <property type="entry name" value="Phos_pyr_kin"/>
    <property type="match status" value="1"/>
</dbReference>
<evidence type="ECO:0000256" key="5">
    <source>
        <dbReference type="ARBA" id="ARBA00012135"/>
    </source>
</evidence>
<dbReference type="CDD" id="cd01169">
    <property type="entry name" value="HMPP_kinase"/>
    <property type="match status" value="1"/>
</dbReference>
<dbReference type="GO" id="GO:0005524">
    <property type="term" value="F:ATP binding"/>
    <property type="evidence" value="ECO:0007669"/>
    <property type="project" value="UniProtKB-KW"/>
</dbReference>
<evidence type="ECO:0000256" key="7">
    <source>
        <dbReference type="ARBA" id="ARBA00019161"/>
    </source>
</evidence>
<evidence type="ECO:0000256" key="13">
    <source>
        <dbReference type="ARBA" id="ARBA00037917"/>
    </source>
</evidence>
<evidence type="ECO:0000256" key="3">
    <source>
        <dbReference type="ARBA" id="ARBA00004769"/>
    </source>
</evidence>
<evidence type="ECO:0000256" key="1">
    <source>
        <dbReference type="ARBA" id="ARBA00000151"/>
    </source>
</evidence>
<keyword evidence="17" id="KW-1185">Reference proteome</keyword>
<evidence type="ECO:0000256" key="10">
    <source>
        <dbReference type="ARBA" id="ARBA00022777"/>
    </source>
</evidence>
<comment type="catalytic activity">
    <reaction evidence="1">
        <text>4-amino-5-hydroxymethyl-2-methylpyrimidine + ATP = 4-amino-2-methyl-5-(phosphooxymethyl)pyrimidine + ADP + H(+)</text>
        <dbReference type="Rhea" id="RHEA:23096"/>
        <dbReference type="ChEBI" id="CHEBI:15378"/>
        <dbReference type="ChEBI" id="CHEBI:16892"/>
        <dbReference type="ChEBI" id="CHEBI:30616"/>
        <dbReference type="ChEBI" id="CHEBI:58354"/>
        <dbReference type="ChEBI" id="CHEBI:456216"/>
        <dbReference type="EC" id="2.7.1.49"/>
    </reaction>
</comment>
<evidence type="ECO:0000256" key="15">
    <source>
        <dbReference type="ARBA" id="ARBA00043176"/>
    </source>
</evidence>
<dbReference type="GeneID" id="94545557"/>
<name>A0A288QA72_9LACO</name>
<evidence type="ECO:0000256" key="14">
    <source>
        <dbReference type="ARBA" id="ARBA00042102"/>
    </source>
</evidence>
<dbReference type="GO" id="GO:0009228">
    <property type="term" value="P:thiamine biosynthetic process"/>
    <property type="evidence" value="ECO:0007669"/>
    <property type="project" value="UniProtKB-KW"/>
</dbReference>
<dbReference type="FunFam" id="3.40.1190.20:FF:000003">
    <property type="entry name" value="Phosphomethylpyrimidine kinase ThiD"/>
    <property type="match status" value="1"/>
</dbReference>
<sequence length="265" mass="27846">MIEVPQVVTIAGIDSGGGAGINADLKTFHNQRVYAASIVVGLTAQNTYGVQALLPTPSAFLHEQFESVDADFAIKAVKTGALFDAEHVHQVVQELADVHFGAVVVDPVMVAKGGAKLLTNAAIALVKTELLPLATVITPNLEEAQVLLDRSIETEADIMQAASALQALGAKHVLIKGGHAASATVVRDYALFADGSSAWYTAPRIDTVRTHGTGDTLSAYITANLAKGLDIKDILPAAKQFTYEAIKQSINVGHGHGPLNHWVEG</sequence>
<dbReference type="Gene3D" id="3.40.1190.20">
    <property type="match status" value="1"/>
</dbReference>
<dbReference type="GO" id="GO:0005829">
    <property type="term" value="C:cytosol"/>
    <property type="evidence" value="ECO:0007669"/>
    <property type="project" value="TreeGrafter"/>
</dbReference>
<proteinExistence type="inferred from homology"/>
<comment type="similarity">
    <text evidence="4">Belongs to the ThiD family.</text>
</comment>
<organism evidence="16 17">
    <name type="scientific">Weissella soli</name>
    <dbReference type="NCBI Taxonomy" id="155866"/>
    <lineage>
        <taxon>Bacteria</taxon>
        <taxon>Bacillati</taxon>
        <taxon>Bacillota</taxon>
        <taxon>Bacilli</taxon>
        <taxon>Lactobacillales</taxon>
        <taxon>Lactobacillaceae</taxon>
        <taxon>Weissella</taxon>
    </lineage>
</organism>
<dbReference type="GO" id="GO:0008902">
    <property type="term" value="F:hydroxymethylpyrimidine kinase activity"/>
    <property type="evidence" value="ECO:0007669"/>
    <property type="project" value="UniProtKB-EC"/>
</dbReference>
<dbReference type="PANTHER" id="PTHR20858:SF17">
    <property type="entry name" value="HYDROXYMETHYLPYRIMIDINE_PHOSPHOMETHYLPYRIMIDINE KINASE THI20-RELATED"/>
    <property type="match status" value="1"/>
</dbReference>
<dbReference type="GO" id="GO:0008972">
    <property type="term" value="F:phosphomethylpyrimidine kinase activity"/>
    <property type="evidence" value="ECO:0007669"/>
    <property type="project" value="UniProtKB-EC"/>
</dbReference>
<dbReference type="Proteomes" id="UP000254912">
    <property type="component" value="Unassembled WGS sequence"/>
</dbReference>
<evidence type="ECO:0000256" key="9">
    <source>
        <dbReference type="ARBA" id="ARBA00022741"/>
    </source>
</evidence>
<dbReference type="NCBIfam" id="TIGR00097">
    <property type="entry name" value="HMP-P_kinase"/>
    <property type="match status" value="1"/>
</dbReference>
<evidence type="ECO:0000256" key="4">
    <source>
        <dbReference type="ARBA" id="ARBA00009879"/>
    </source>
</evidence>
<keyword evidence="10 16" id="KW-0418">Kinase</keyword>
<evidence type="ECO:0000256" key="12">
    <source>
        <dbReference type="ARBA" id="ARBA00022977"/>
    </source>
</evidence>
<reference evidence="16 17" key="1">
    <citation type="submission" date="2018-07" db="EMBL/GenBank/DDBJ databases">
        <title>Genomic Encyclopedia of Type Strains, Phase III (KMG-III): the genomes of soil and plant-associated and newly described type strains.</title>
        <authorList>
            <person name="Whitman W."/>
        </authorList>
    </citation>
    <scope>NUCLEOTIDE SEQUENCE [LARGE SCALE GENOMIC DNA]</scope>
    <source>
        <strain evidence="16 17">CECT 7031</strain>
    </source>
</reference>
<evidence type="ECO:0000256" key="11">
    <source>
        <dbReference type="ARBA" id="ARBA00022840"/>
    </source>
</evidence>
<keyword evidence="9" id="KW-0547">Nucleotide-binding</keyword>
<keyword evidence="12" id="KW-0784">Thiamine biosynthesis</keyword>
<dbReference type="PANTHER" id="PTHR20858">
    <property type="entry name" value="PHOSPHOMETHYLPYRIMIDINE KINASE"/>
    <property type="match status" value="1"/>
</dbReference>
<protein>
    <recommendedName>
        <fullName evidence="7">Hydroxymethylpyrimidine/phosphomethylpyrimidine kinase</fullName>
        <ecNumber evidence="5">2.7.1.49</ecNumber>
        <ecNumber evidence="6">2.7.4.7</ecNumber>
    </recommendedName>
    <alternativeName>
        <fullName evidence="14">Hydroxymethylpyrimidine kinase</fullName>
    </alternativeName>
    <alternativeName>
        <fullName evidence="15">Hydroxymethylpyrimidine phosphate kinase</fullName>
    </alternativeName>
</protein>
<dbReference type="SUPFAM" id="SSF53613">
    <property type="entry name" value="Ribokinase-like"/>
    <property type="match status" value="1"/>
</dbReference>
<accession>A0A288QA72</accession>
<dbReference type="EC" id="2.7.4.7" evidence="6"/>
<dbReference type="KEGG" id="wso:WSWS_00348"/>
<comment type="catalytic activity">
    <reaction evidence="2">
        <text>4-amino-2-methyl-5-(phosphooxymethyl)pyrimidine + ATP = 4-amino-2-methyl-5-(diphosphooxymethyl)pyrimidine + ADP</text>
        <dbReference type="Rhea" id="RHEA:19893"/>
        <dbReference type="ChEBI" id="CHEBI:30616"/>
        <dbReference type="ChEBI" id="CHEBI:57841"/>
        <dbReference type="ChEBI" id="CHEBI:58354"/>
        <dbReference type="ChEBI" id="CHEBI:456216"/>
        <dbReference type="EC" id="2.7.4.7"/>
    </reaction>
</comment>
<dbReference type="AlphaFoldDB" id="A0A288QA72"/>
<comment type="pathway">
    <text evidence="3">Cofactor biosynthesis; thiamine diphosphate biosynthesis; 4-amino-2-methyl-5-diphosphomethylpyrimidine from 5-amino-1-(5-phospho-D-ribosyl)imidazole: step 3/3.</text>
</comment>
<evidence type="ECO:0000256" key="8">
    <source>
        <dbReference type="ARBA" id="ARBA00022679"/>
    </source>
</evidence>
<dbReference type="InterPro" id="IPR013749">
    <property type="entry name" value="PM/HMP-P_kinase-1"/>
</dbReference>
<keyword evidence="8" id="KW-0808">Transferase</keyword>
<dbReference type="EMBL" id="QRAS01000004">
    <property type="protein sequence ID" value="RDL01596.1"/>
    <property type="molecule type" value="Genomic_DNA"/>
</dbReference>
<dbReference type="RefSeq" id="WP_070229644.1">
    <property type="nucleotide sequence ID" value="NZ_BJYO01000006.1"/>
</dbReference>
<dbReference type="InterPro" id="IPR004399">
    <property type="entry name" value="HMP/HMP-P_kinase_dom"/>
</dbReference>